<sequence length="125" mass="14334">MNIADRVKADAESLAWRMSLKPGDQFTDGITGRFQGCVIIHEVQRTTGSQIITKQGRRFWIEKGTAVGESYHRIRPVTQADRDGIERRRLYQWLNSCKFDTLDLETLKRIEAAYNPDGEKEACTT</sequence>
<proteinExistence type="predicted"/>
<organism evidence="1 2">
    <name type="scientific">Pseudomonas phage Skulduggery</name>
    <dbReference type="NCBI Taxonomy" id="2006671"/>
    <lineage>
        <taxon>Viruses</taxon>
        <taxon>Duplodnaviria</taxon>
        <taxon>Heunggongvirae</taxon>
        <taxon>Uroviricota</taxon>
        <taxon>Caudoviricetes</taxon>
        <taxon>Skulduggeryvirus</taxon>
        <taxon>Skulduggeryvirus skulduggery</taxon>
    </lineage>
</organism>
<name>A0A1Y0T0X1_9CAUD</name>
<evidence type="ECO:0000313" key="1">
    <source>
        <dbReference type="EMBL" id="ARV77158.1"/>
    </source>
</evidence>
<accession>A0A1Y0T0X1</accession>
<protein>
    <submittedName>
        <fullName evidence="1">Uncharacterized protein</fullName>
    </submittedName>
</protein>
<reference evidence="1 2" key="1">
    <citation type="submission" date="2017-05" db="EMBL/GenBank/DDBJ databases">
        <authorList>
            <person name="Song R."/>
            <person name="Chenine A.L."/>
            <person name="Ruprecht R.M."/>
        </authorList>
    </citation>
    <scope>NUCLEOTIDE SEQUENCE [LARGE SCALE GENOMIC DNA]</scope>
</reference>
<dbReference type="EMBL" id="MF042361">
    <property type="protein sequence ID" value="ARV77158.1"/>
    <property type="molecule type" value="Genomic_DNA"/>
</dbReference>
<dbReference type="Proteomes" id="UP000221845">
    <property type="component" value="Segment"/>
</dbReference>
<keyword evidence="2" id="KW-1185">Reference proteome</keyword>
<gene>
    <name evidence="1" type="ORF">SKUL_59</name>
</gene>
<evidence type="ECO:0000313" key="2">
    <source>
        <dbReference type="Proteomes" id="UP000221845"/>
    </source>
</evidence>